<proteinExistence type="predicted"/>
<organism evidence="2 3">
    <name type="scientific">Serratia proteamaculans</name>
    <dbReference type="NCBI Taxonomy" id="28151"/>
    <lineage>
        <taxon>Bacteria</taxon>
        <taxon>Pseudomonadati</taxon>
        <taxon>Pseudomonadota</taxon>
        <taxon>Gammaproteobacteria</taxon>
        <taxon>Enterobacterales</taxon>
        <taxon>Yersiniaceae</taxon>
        <taxon>Serratia</taxon>
    </lineage>
</organism>
<feature type="domain" description="DUF2326" evidence="1">
    <location>
        <begin position="440"/>
        <end position="565"/>
    </location>
</feature>
<name>A0ABS0TU35_SERPR</name>
<dbReference type="InterPro" id="IPR018760">
    <property type="entry name" value="DUF2326"/>
</dbReference>
<evidence type="ECO:0000313" key="2">
    <source>
        <dbReference type="EMBL" id="MBI6181834.1"/>
    </source>
</evidence>
<protein>
    <submittedName>
        <fullName evidence="2">DUF2326 domain-containing protein</fullName>
    </submittedName>
</protein>
<comment type="caution">
    <text evidence="2">The sequence shown here is derived from an EMBL/GenBank/DDBJ whole genome shotgun (WGS) entry which is preliminary data.</text>
</comment>
<dbReference type="Proteomes" id="UP000639004">
    <property type="component" value="Unassembled WGS sequence"/>
</dbReference>
<gene>
    <name evidence="2" type="ORF">JEQ07_15690</name>
</gene>
<sequence>MRLNKLTIIKNDNAIRVIDFKDGLNLIVNKKTSEKESGNSVGKSTLSRVIDYLFMSSGSDIYHDFEFGKDIPEMVSLINNNILKFKLDFTSVYGMKASISRLMVIEERNSKYLIDDIEVDKKEYSSFVSSKIFGLVTEKPTLRNVSHKFIRNTNDKMQMTLRFLHGNTKDDAYDLLYLFLFGFDGLPLLKKKGDLNKEIRKQKGYLAAYRNPYRETALSKMVKPIKKEIEEAEESIKNFDFKDSHDESLKRLSEIQVVISSLSLKHASLSMRVNNLNVSISSLKGDVTRIIEDDLINIYKSAGVYVSSELKKSYEDMVMFHNGVIRNKIKFLESELVKRQDEVNEVNDKINENHVLESSLFKTIKEPETLKSINQLYTKLTVLKESLASVEVNLSRINDTNGLITKLETERDQLLVDIETAIKGLERNIEIFNEYFGDLTKEIYNERYLFDLSFDTEKGRCNFDISCLTPNSNGGKKKGEITAFDLAYIKFVKDVGLKRPTFVIHDSIEDVDINQIRDIFNSAKSISGQYIVSVLSDKFSTEQDMTIIKESSILELSENDKFFKV</sequence>
<dbReference type="EMBL" id="JAEHSL010000012">
    <property type="protein sequence ID" value="MBI6181834.1"/>
    <property type="molecule type" value="Genomic_DNA"/>
</dbReference>
<accession>A0ABS0TU35</accession>
<reference evidence="2 3" key="1">
    <citation type="submission" date="2020-12" db="EMBL/GenBank/DDBJ databases">
        <title>Enhanced detection system for hospital associated transmission using whole genome sequencing surveillance.</title>
        <authorList>
            <person name="Harrison L.H."/>
            <person name="Van Tyne D."/>
            <person name="Marsh J.W."/>
            <person name="Griffith M.P."/>
            <person name="Snyder D.J."/>
            <person name="Cooper V.S."/>
            <person name="Mustapha M."/>
        </authorList>
    </citation>
    <scope>NUCLEOTIDE SEQUENCE [LARGE SCALE GENOMIC DNA]</scope>
    <source>
        <strain evidence="2 3">SER00238</strain>
    </source>
</reference>
<dbReference type="Pfam" id="PF10088">
    <property type="entry name" value="DUF2326"/>
    <property type="match status" value="1"/>
</dbReference>
<dbReference type="RefSeq" id="WP_198642356.1">
    <property type="nucleotide sequence ID" value="NZ_CBCPJV010000007.1"/>
</dbReference>
<evidence type="ECO:0000259" key="1">
    <source>
        <dbReference type="Pfam" id="PF10088"/>
    </source>
</evidence>
<evidence type="ECO:0000313" key="3">
    <source>
        <dbReference type="Proteomes" id="UP000639004"/>
    </source>
</evidence>
<keyword evidence="3" id="KW-1185">Reference proteome</keyword>